<dbReference type="Pfam" id="PF03853">
    <property type="entry name" value="YjeF_N"/>
    <property type="match status" value="1"/>
</dbReference>
<dbReference type="EMBL" id="U00020">
    <property type="protein sequence ID" value="AAA17308.1"/>
    <property type="molecule type" value="Genomic_DNA"/>
</dbReference>
<dbReference type="InterPro" id="IPR036652">
    <property type="entry name" value="YjeF_N_dom_sf"/>
</dbReference>
<sequence length="147" mass="16260">MRHYYSVAAIRDAEASLLASLPDGVLMKRAAYGLASVIIRELAVRTGGVTGRRVCAVVGSGDNGGESLWAATFLRRAVRLPMRCCSTRIASTARHWLRSGKPAVVSSKMYRQQLISLLTGWWASPARGRCDRRLPRCLRLSQPRGYR</sequence>
<reference evidence="2" key="2">
    <citation type="submission" date="1994-03" db="EMBL/GenBank/DDBJ databases">
        <authorList>
            <person name="Robison K."/>
        </authorList>
    </citation>
    <scope>NUCLEOTIDE SEQUENCE</scope>
</reference>
<protein>
    <submittedName>
        <fullName evidence="2">B229_C3_239</fullName>
    </submittedName>
</protein>
<dbReference type="AlphaFoldDB" id="Q49870"/>
<dbReference type="SUPFAM" id="SSF64153">
    <property type="entry name" value="YjeF N-terminal domain-like"/>
    <property type="match status" value="1"/>
</dbReference>
<reference evidence="2" key="1">
    <citation type="submission" date="1994-01" db="EMBL/GenBank/DDBJ databases">
        <authorList>
            <person name="Smith D.R."/>
        </authorList>
    </citation>
    <scope>NUCLEOTIDE SEQUENCE</scope>
</reference>
<proteinExistence type="predicted"/>
<dbReference type="Gene3D" id="3.40.50.10260">
    <property type="entry name" value="YjeF N-terminal domain"/>
    <property type="match status" value="1"/>
</dbReference>
<dbReference type="InterPro" id="IPR004443">
    <property type="entry name" value="YjeF_N_dom"/>
</dbReference>
<accession>Q49870</accession>
<organism evidence="2">
    <name type="scientific">Mycobacterium leprae</name>
    <dbReference type="NCBI Taxonomy" id="1769"/>
    <lineage>
        <taxon>Bacteria</taxon>
        <taxon>Bacillati</taxon>
        <taxon>Actinomycetota</taxon>
        <taxon>Actinomycetes</taxon>
        <taxon>Mycobacteriales</taxon>
        <taxon>Mycobacteriaceae</taxon>
        <taxon>Mycobacterium</taxon>
    </lineage>
</organism>
<evidence type="ECO:0000259" key="1">
    <source>
        <dbReference type="Pfam" id="PF03853"/>
    </source>
</evidence>
<feature type="domain" description="YjeF N-terminal" evidence="1">
    <location>
        <begin position="25"/>
        <end position="76"/>
    </location>
</feature>
<evidence type="ECO:0000313" key="2">
    <source>
        <dbReference type="EMBL" id="AAA17308.1"/>
    </source>
</evidence>
<name>Q49870_MYCLR</name>
<dbReference type="PIR" id="S72994">
    <property type="entry name" value="S72994"/>
</dbReference>